<feature type="transmembrane region" description="Helical" evidence="2">
    <location>
        <begin position="286"/>
        <end position="306"/>
    </location>
</feature>
<keyword evidence="2" id="KW-0812">Transmembrane</keyword>
<proteinExistence type="predicted"/>
<dbReference type="InterPro" id="IPR045782">
    <property type="entry name" value="TrbL_3"/>
</dbReference>
<feature type="compositionally biased region" description="Polar residues" evidence="1">
    <location>
        <begin position="380"/>
        <end position="390"/>
    </location>
</feature>
<feature type="transmembrane region" description="Helical" evidence="2">
    <location>
        <begin position="227"/>
        <end position="245"/>
    </location>
</feature>
<sequence length="447" mass="46367">MPDKDTDPCDHVAPPARKWCQDDGSGAPPGVPEGDGAGDCSGPASDWCKSGGGSGGGGGGGGGLTDGASDHVKALADSLLKTLNHLVAPGDTWAPEKASSPFYEPFLWLGQHLTAAIFICVVVVCALTAWQGTPRLRQMGASTGWALAAVAGMASVPGVVMLLNKAVSGAFSTMFDSNESTLFTAIREDLDKGADAGNPLAILVLVSALVVALGFAALVFMTRQLGILAFVCMAPLVLASLARAGDTSAVKAWAQRLLGLMLAPFALLLVSPFVKMAQGSLVVDSVLLVAADVLMLRMIFHGVPYFGPRVARGARNFVENRTDSRLAHAAVRAGAPDVREQENAPRHPRTVDTPGRGMSRDRGVLFAAYGLPNRQRPGRLTTQSAVSQVTDDAERRARLLAARREARTAAGGTAGGSASSPQRNQPNAHQSDAGSAPAGTRGRPRRP</sequence>
<keyword evidence="2" id="KW-1133">Transmembrane helix</keyword>
<feature type="transmembrane region" description="Helical" evidence="2">
    <location>
        <begin position="257"/>
        <end position="274"/>
    </location>
</feature>
<reference evidence="3 4" key="1">
    <citation type="submission" date="2018-10" db="EMBL/GenBank/DDBJ databases">
        <title>Isolation of pseudouridimycin from Streptomyces albus DSM 40763.</title>
        <authorList>
            <person name="Rosenqvist P."/>
            <person name="Metsae-Ketelae M."/>
            <person name="Virta P."/>
        </authorList>
    </citation>
    <scope>NUCLEOTIDE SEQUENCE [LARGE SCALE GENOMIC DNA]</scope>
    <source>
        <strain evidence="3 4">DSM 40763</strain>
    </source>
</reference>
<dbReference type="Proteomes" id="UP000298111">
    <property type="component" value="Unassembled WGS sequence"/>
</dbReference>
<gene>
    <name evidence="3" type="ORF">D8771_24870</name>
</gene>
<dbReference type="RefSeq" id="WP_135567451.1">
    <property type="nucleotide sequence ID" value="NZ_CP103061.1"/>
</dbReference>
<feature type="transmembrane region" description="Helical" evidence="2">
    <location>
        <begin position="200"/>
        <end position="221"/>
    </location>
</feature>
<feature type="compositionally biased region" description="Polar residues" evidence="1">
    <location>
        <begin position="420"/>
        <end position="432"/>
    </location>
</feature>
<feature type="region of interest" description="Disordered" evidence="1">
    <location>
        <begin position="1"/>
        <end position="44"/>
    </location>
</feature>
<comment type="caution">
    <text evidence="3">The sequence shown here is derived from an EMBL/GenBank/DDBJ whole genome shotgun (WGS) entry which is preliminary data.</text>
</comment>
<feature type="region of interest" description="Disordered" evidence="1">
    <location>
        <begin position="332"/>
        <end position="447"/>
    </location>
</feature>
<name>A0A8H1QM82_9ACTN</name>
<dbReference type="GeneID" id="75186100"/>
<evidence type="ECO:0000313" key="3">
    <source>
        <dbReference type="EMBL" id="TGG78443.1"/>
    </source>
</evidence>
<dbReference type="EMBL" id="RCIY01000087">
    <property type="protein sequence ID" value="TGG78443.1"/>
    <property type="molecule type" value="Genomic_DNA"/>
</dbReference>
<feature type="compositionally biased region" description="Low complexity" evidence="1">
    <location>
        <begin position="408"/>
        <end position="419"/>
    </location>
</feature>
<accession>A0A8H1QM82</accession>
<keyword evidence="2" id="KW-0472">Membrane</keyword>
<dbReference type="AlphaFoldDB" id="A0A8H1QM82"/>
<organism evidence="3 4">
    <name type="scientific">Streptomyces albus</name>
    <dbReference type="NCBI Taxonomy" id="1888"/>
    <lineage>
        <taxon>Bacteria</taxon>
        <taxon>Bacillati</taxon>
        <taxon>Actinomycetota</taxon>
        <taxon>Actinomycetes</taxon>
        <taxon>Kitasatosporales</taxon>
        <taxon>Streptomycetaceae</taxon>
        <taxon>Streptomyces</taxon>
    </lineage>
</organism>
<evidence type="ECO:0000256" key="2">
    <source>
        <dbReference type="SAM" id="Phobius"/>
    </source>
</evidence>
<feature type="transmembrane region" description="Helical" evidence="2">
    <location>
        <begin position="142"/>
        <end position="164"/>
    </location>
</feature>
<feature type="compositionally biased region" description="Basic and acidic residues" evidence="1">
    <location>
        <begin position="1"/>
        <end position="10"/>
    </location>
</feature>
<protein>
    <submittedName>
        <fullName evidence="3">Uncharacterized protein</fullName>
    </submittedName>
</protein>
<feature type="transmembrane region" description="Helical" evidence="2">
    <location>
        <begin position="106"/>
        <end position="130"/>
    </location>
</feature>
<feature type="compositionally biased region" description="Basic and acidic residues" evidence="1">
    <location>
        <begin position="392"/>
        <end position="407"/>
    </location>
</feature>
<dbReference type="Pfam" id="PF19590">
    <property type="entry name" value="TrbL_3"/>
    <property type="match status" value="1"/>
</dbReference>
<evidence type="ECO:0000313" key="4">
    <source>
        <dbReference type="Proteomes" id="UP000298111"/>
    </source>
</evidence>
<evidence type="ECO:0000256" key="1">
    <source>
        <dbReference type="SAM" id="MobiDB-lite"/>
    </source>
</evidence>